<dbReference type="InterPro" id="IPR035979">
    <property type="entry name" value="RBD_domain_sf"/>
</dbReference>
<dbReference type="PROSITE" id="PS50102">
    <property type="entry name" value="RRM"/>
    <property type="match status" value="1"/>
</dbReference>
<accession>A0A1E7FNK3</accession>
<proteinExistence type="predicted"/>
<evidence type="ECO:0000259" key="4">
    <source>
        <dbReference type="PROSITE" id="PS50102"/>
    </source>
</evidence>
<feature type="domain" description="RRM" evidence="4">
    <location>
        <begin position="2"/>
        <end position="67"/>
    </location>
</feature>
<evidence type="ECO:0000256" key="2">
    <source>
        <dbReference type="ARBA" id="ARBA00022884"/>
    </source>
</evidence>
<evidence type="ECO:0000256" key="3">
    <source>
        <dbReference type="PROSITE-ProRule" id="PRU00176"/>
    </source>
</evidence>
<dbReference type="GO" id="GO:0003723">
    <property type="term" value="F:RNA binding"/>
    <property type="evidence" value="ECO:0007669"/>
    <property type="project" value="UniProtKB-UniRule"/>
</dbReference>
<name>A0A1E7FNK3_9STRA</name>
<dbReference type="InterPro" id="IPR012677">
    <property type="entry name" value="Nucleotide-bd_a/b_plait_sf"/>
</dbReference>
<dbReference type="OrthoDB" id="410044at2759"/>
<dbReference type="Gene3D" id="3.30.70.330">
    <property type="match status" value="1"/>
</dbReference>
<keyword evidence="6" id="KW-1185">Reference proteome</keyword>
<dbReference type="Pfam" id="PF00076">
    <property type="entry name" value="RRM_1"/>
    <property type="match status" value="1"/>
</dbReference>
<dbReference type="CDD" id="cd12362">
    <property type="entry name" value="RRM3_CELF1-6"/>
    <property type="match status" value="1"/>
</dbReference>
<dbReference type="InterPro" id="IPR000504">
    <property type="entry name" value="RRM_dom"/>
</dbReference>
<gene>
    <name evidence="5" type="ORF">FRACYDRAFT_145488</name>
</gene>
<sequence length="67" mass="7592">GANLFIFHIPNHFTNLDMYQLFCPYGNLLSVRIMVEKDSGRSRGFGFVSYDYPDAAQLAIKELNGFA</sequence>
<protein>
    <submittedName>
        <fullName evidence="5">RNA-binding domain-containing protein</fullName>
    </submittedName>
</protein>
<dbReference type="AlphaFoldDB" id="A0A1E7FNK3"/>
<keyword evidence="1" id="KW-0677">Repeat</keyword>
<keyword evidence="2 3" id="KW-0694">RNA-binding</keyword>
<evidence type="ECO:0000313" key="6">
    <source>
        <dbReference type="Proteomes" id="UP000095751"/>
    </source>
</evidence>
<dbReference type="SUPFAM" id="SSF54928">
    <property type="entry name" value="RNA-binding domain, RBD"/>
    <property type="match status" value="1"/>
</dbReference>
<dbReference type="Proteomes" id="UP000095751">
    <property type="component" value="Unassembled WGS sequence"/>
</dbReference>
<reference evidence="5 6" key="1">
    <citation type="submission" date="2016-09" db="EMBL/GenBank/DDBJ databases">
        <title>Extensive genetic diversity and differential bi-allelic expression allows diatom success in the polar Southern Ocean.</title>
        <authorList>
            <consortium name="DOE Joint Genome Institute"/>
            <person name="Mock T."/>
            <person name="Otillar R.P."/>
            <person name="Strauss J."/>
            <person name="Dupont C."/>
            <person name="Frickenhaus S."/>
            <person name="Maumus F."/>
            <person name="Mcmullan M."/>
            <person name="Sanges R."/>
            <person name="Schmutz J."/>
            <person name="Toseland A."/>
            <person name="Valas R."/>
            <person name="Veluchamy A."/>
            <person name="Ward B.J."/>
            <person name="Allen A."/>
            <person name="Barry K."/>
            <person name="Falciatore A."/>
            <person name="Ferrante M."/>
            <person name="Fortunato A.E."/>
            <person name="Gloeckner G."/>
            <person name="Gruber A."/>
            <person name="Hipkin R."/>
            <person name="Janech M."/>
            <person name="Kroth P."/>
            <person name="Leese F."/>
            <person name="Lindquist E."/>
            <person name="Lyon B.R."/>
            <person name="Martin J."/>
            <person name="Mayer C."/>
            <person name="Parker M."/>
            <person name="Quesneville H."/>
            <person name="Raymond J."/>
            <person name="Uhlig C."/>
            <person name="Valentin K.U."/>
            <person name="Worden A.Z."/>
            <person name="Armbrust E.V."/>
            <person name="Bowler C."/>
            <person name="Green B."/>
            <person name="Moulton V."/>
            <person name="Van Oosterhout C."/>
            <person name="Grigoriev I."/>
        </authorList>
    </citation>
    <scope>NUCLEOTIDE SEQUENCE [LARGE SCALE GENOMIC DNA]</scope>
    <source>
        <strain evidence="5 6">CCMP1102</strain>
    </source>
</reference>
<dbReference type="InParanoid" id="A0A1E7FNK3"/>
<evidence type="ECO:0000313" key="5">
    <source>
        <dbReference type="EMBL" id="OEU19717.1"/>
    </source>
</evidence>
<dbReference type="EMBL" id="KV784355">
    <property type="protein sequence ID" value="OEU19717.1"/>
    <property type="molecule type" value="Genomic_DNA"/>
</dbReference>
<organism evidence="5 6">
    <name type="scientific">Fragilariopsis cylindrus CCMP1102</name>
    <dbReference type="NCBI Taxonomy" id="635003"/>
    <lineage>
        <taxon>Eukaryota</taxon>
        <taxon>Sar</taxon>
        <taxon>Stramenopiles</taxon>
        <taxon>Ochrophyta</taxon>
        <taxon>Bacillariophyta</taxon>
        <taxon>Bacillariophyceae</taxon>
        <taxon>Bacillariophycidae</taxon>
        <taxon>Bacillariales</taxon>
        <taxon>Bacillariaceae</taxon>
        <taxon>Fragilariopsis</taxon>
    </lineage>
</organism>
<evidence type="ECO:0000256" key="1">
    <source>
        <dbReference type="ARBA" id="ARBA00022737"/>
    </source>
</evidence>
<dbReference type="PANTHER" id="PTHR24012">
    <property type="entry name" value="RNA BINDING PROTEIN"/>
    <property type="match status" value="1"/>
</dbReference>
<dbReference type="SMART" id="SM00360">
    <property type="entry name" value="RRM"/>
    <property type="match status" value="1"/>
</dbReference>
<dbReference type="KEGG" id="fcy:FRACYDRAFT_145488"/>
<feature type="non-terminal residue" evidence="5">
    <location>
        <position position="1"/>
    </location>
</feature>
<feature type="non-terminal residue" evidence="5">
    <location>
        <position position="67"/>
    </location>
</feature>